<dbReference type="Pfam" id="PF13247">
    <property type="entry name" value="Fer4_11"/>
    <property type="match status" value="1"/>
</dbReference>
<keyword evidence="4" id="KW-0411">Iron-sulfur</keyword>
<keyword evidence="2" id="KW-0479">Metal-binding</keyword>
<evidence type="ECO:0000256" key="1">
    <source>
        <dbReference type="ARBA" id="ARBA00022485"/>
    </source>
</evidence>
<dbReference type="Gene3D" id="3.30.70.20">
    <property type="match status" value="2"/>
</dbReference>
<dbReference type="Pfam" id="PF13620">
    <property type="entry name" value="CarboxypepD_reg"/>
    <property type="match status" value="1"/>
</dbReference>
<evidence type="ECO:0000259" key="5">
    <source>
        <dbReference type="PROSITE" id="PS51379"/>
    </source>
</evidence>
<keyword evidence="7" id="KW-1185">Reference proteome</keyword>
<evidence type="ECO:0000256" key="4">
    <source>
        <dbReference type="ARBA" id="ARBA00023014"/>
    </source>
</evidence>
<dbReference type="InterPro" id="IPR017896">
    <property type="entry name" value="4Fe4S_Fe-S-bd"/>
</dbReference>
<evidence type="ECO:0000313" key="6">
    <source>
        <dbReference type="EMBL" id="MDJ1650298.1"/>
    </source>
</evidence>
<evidence type="ECO:0000256" key="2">
    <source>
        <dbReference type="ARBA" id="ARBA00022723"/>
    </source>
</evidence>
<reference evidence="6 7" key="1">
    <citation type="submission" date="2023-05" db="EMBL/GenBank/DDBJ databases">
        <title>Gordonibacter KGMB12511T sp. nov., isolated from faeces of healthy Korean.</title>
        <authorList>
            <person name="Kim H.S."/>
            <person name="Kim J.-S."/>
            <person name="Suh M.K."/>
            <person name="Eom M.K."/>
            <person name="Do H.E."/>
            <person name="Lee J.-S."/>
        </authorList>
    </citation>
    <scope>NUCLEOTIDE SEQUENCE [LARGE SCALE GENOMIC DNA]</scope>
    <source>
        <strain evidence="6 7">KGMB12511</strain>
    </source>
</reference>
<evidence type="ECO:0000256" key="3">
    <source>
        <dbReference type="ARBA" id="ARBA00023004"/>
    </source>
</evidence>
<dbReference type="Gene3D" id="2.60.40.10">
    <property type="entry name" value="Immunoglobulins"/>
    <property type="match status" value="1"/>
</dbReference>
<dbReference type="PANTHER" id="PTHR43177">
    <property type="entry name" value="PROTEIN NRFC"/>
    <property type="match status" value="1"/>
</dbReference>
<gene>
    <name evidence="6" type="ORF">QNJ86_05765</name>
</gene>
<protein>
    <submittedName>
        <fullName evidence="6">Carboxypeptidase regulatory-like domain-containing protein</fullName>
    </submittedName>
</protein>
<dbReference type="InterPro" id="IPR013783">
    <property type="entry name" value="Ig-like_fold"/>
</dbReference>
<dbReference type="PROSITE" id="PS51379">
    <property type="entry name" value="4FE4S_FER_2"/>
    <property type="match status" value="1"/>
</dbReference>
<dbReference type="RefSeq" id="WP_283831651.1">
    <property type="nucleotide sequence ID" value="NZ_JASJEU010000012.1"/>
</dbReference>
<evidence type="ECO:0000313" key="7">
    <source>
        <dbReference type="Proteomes" id="UP001232750"/>
    </source>
</evidence>
<accession>A0ABT7DP25</accession>
<proteinExistence type="predicted"/>
<comment type="caution">
    <text evidence="6">The sequence shown here is derived from an EMBL/GenBank/DDBJ whole genome shotgun (WGS) entry which is preliminary data.</text>
</comment>
<keyword evidence="1" id="KW-0004">4Fe-4S</keyword>
<dbReference type="SUPFAM" id="SSF49478">
    <property type="entry name" value="Cna protein B-type domain"/>
    <property type="match status" value="1"/>
</dbReference>
<keyword evidence="3" id="KW-0408">Iron</keyword>
<dbReference type="InterPro" id="IPR050954">
    <property type="entry name" value="ET_IronSulfur_Cluster-Binding"/>
</dbReference>
<sequence>MSKVFVVDIDKCNGCHNCQVACKDEHCGQPWPPYSQEQPLTGQFWMKVKEKERGQVPVVRLSYIPWLCNHCEDPACMKAAPEAVFRREDGLVIIDPDKAKGKRELVDACPVGAVFYNEELDLPQKCTGCAHLLDNGWEVPRCVDACPTEALRYVEESEVDLSAATTLAELDGAGPRVYYLNYPKRFVAGLVFDPEVEEVVVGACVRLTSAEGTVREMLTDDFGDFKFDQVEADSYRIDVTADGYAAVSMPVDVRVLDRYVGDIALQFTDDRSARPTAAETARAQRAEAEKKWARLRASMNTKVTTPANFAVVCPGCGKKMNTNAEAGSIRCQFCKTDLTDLVKQKAAECAVKKTVAQA</sequence>
<dbReference type="SUPFAM" id="SSF54862">
    <property type="entry name" value="4Fe-4S ferredoxins"/>
    <property type="match status" value="1"/>
</dbReference>
<organism evidence="6 7">
    <name type="scientific">Gordonibacter faecis</name>
    <dbReference type="NCBI Taxonomy" id="3047475"/>
    <lineage>
        <taxon>Bacteria</taxon>
        <taxon>Bacillati</taxon>
        <taxon>Actinomycetota</taxon>
        <taxon>Coriobacteriia</taxon>
        <taxon>Eggerthellales</taxon>
        <taxon>Eggerthellaceae</taxon>
        <taxon>Gordonibacter</taxon>
    </lineage>
</organism>
<dbReference type="EMBL" id="JASJEU010000012">
    <property type="protein sequence ID" value="MDJ1650298.1"/>
    <property type="molecule type" value="Genomic_DNA"/>
</dbReference>
<name>A0ABT7DP25_9ACTN</name>
<feature type="domain" description="4Fe-4S ferredoxin-type" evidence="5">
    <location>
        <begin position="3"/>
        <end position="32"/>
    </location>
</feature>
<dbReference type="Proteomes" id="UP001232750">
    <property type="component" value="Unassembled WGS sequence"/>
</dbReference>
<dbReference type="PANTHER" id="PTHR43177:SF3">
    <property type="entry name" value="PROTEIN NRFC HOMOLOG"/>
    <property type="match status" value="1"/>
</dbReference>